<evidence type="ECO:0000256" key="3">
    <source>
        <dbReference type="ARBA" id="ARBA00022801"/>
    </source>
</evidence>
<dbReference type="Gene3D" id="3.60.15.10">
    <property type="entry name" value="Ribonuclease Z/Hydroxyacylglutathione hydrolase-like"/>
    <property type="match status" value="1"/>
</dbReference>
<accession>A0A6A5KTS9</accession>
<evidence type="ECO:0000256" key="2">
    <source>
        <dbReference type="ARBA" id="ARBA00022723"/>
    </source>
</evidence>
<proteinExistence type="inferred from homology"/>
<reference evidence="6" key="1">
    <citation type="submission" date="2020-01" db="EMBL/GenBank/DDBJ databases">
        <authorList>
            <consortium name="DOE Joint Genome Institute"/>
            <person name="Haridas S."/>
            <person name="Albert R."/>
            <person name="Binder M."/>
            <person name="Bloem J."/>
            <person name="Labutti K."/>
            <person name="Salamov A."/>
            <person name="Andreopoulos B."/>
            <person name="Baker S.E."/>
            <person name="Barry K."/>
            <person name="Bills G."/>
            <person name="Bluhm B.H."/>
            <person name="Cannon C."/>
            <person name="Castanera R."/>
            <person name="Culley D.E."/>
            <person name="Daum C."/>
            <person name="Ezra D."/>
            <person name="Gonzalez J.B."/>
            <person name="Henrissat B."/>
            <person name="Kuo A."/>
            <person name="Liang C."/>
            <person name="Lipzen A."/>
            <person name="Lutzoni F."/>
            <person name="Magnuson J."/>
            <person name="Mondo S."/>
            <person name="Nolan M."/>
            <person name="Ohm R."/>
            <person name="Pangilinan J."/>
            <person name="Park H.-J."/>
            <person name="Ramirez L."/>
            <person name="Alfaro M."/>
            <person name="Sun H."/>
            <person name="Tritt A."/>
            <person name="Yoshinaga Y."/>
            <person name="Zwiers L.-H."/>
            <person name="Turgeon B.G."/>
            <person name="Goodwin S.B."/>
            <person name="Spatafora J.W."/>
            <person name="Crous P.W."/>
            <person name="Grigoriev I.V."/>
        </authorList>
    </citation>
    <scope>NUCLEOTIDE SEQUENCE</scope>
    <source>
        <strain evidence="6">P77</strain>
    </source>
</reference>
<keyword evidence="7" id="KW-1185">Reference proteome</keyword>
<feature type="domain" description="Metallo-beta-lactamase" evidence="5">
    <location>
        <begin position="64"/>
        <end position="337"/>
    </location>
</feature>
<dbReference type="Proteomes" id="UP000800040">
    <property type="component" value="Unassembled WGS sequence"/>
</dbReference>
<dbReference type="PANTHER" id="PTHR42978:SF5">
    <property type="entry name" value="METALLO-BETA-LACTAMASE DOMAIN-CONTAINING PROTEIN"/>
    <property type="match status" value="1"/>
</dbReference>
<evidence type="ECO:0000259" key="5">
    <source>
        <dbReference type="SMART" id="SM00849"/>
    </source>
</evidence>
<gene>
    <name evidence="6" type="ORF">BDW02DRAFT_563756</name>
</gene>
<keyword evidence="2" id="KW-0479">Metal-binding</keyword>
<evidence type="ECO:0000256" key="4">
    <source>
        <dbReference type="ARBA" id="ARBA00022833"/>
    </source>
</evidence>
<comment type="similarity">
    <text evidence="1">Belongs to the metallo-beta-lactamase superfamily.</text>
</comment>
<sequence>MPDSSPKLPWHSIPSSGATCKVHLMQAGGLYIPSDMVLLPSPDTSNSASDSNGSSDKPNPFYAPDYVFLIEHTASGNNYIFDLGMRKDLENLPPILVKEALPNFQCEAKSPADILKEHGSPDQQPEKAKAVIFSHMHFDHVGDGAKAGFEKAEVWLGPTCCTYARPGYPVDENAPTLSETLPVDGSRKIVESYIPDDVLREAGDKRAGQVMQAMTKNKYAAVDLRKREWFALGAFERAYDVFGDGAAYLIDAPGHSPGHQMMLLRTTSHASTNSEDTFVLLAGDCFHHKELLNDPTRTARPPYAKAGMHADPEQAIDTMYRTREFERKENVWVIGAHDPSVGNGPRPGEKLIDGLVELNAWFEMGWKKALSHTPYPYRLPVPLTVFNSPPGSKHSPASHRTRRSKWRMRMVPSEFCASAHGAHAKLLRRIKFRNV</sequence>
<dbReference type="PANTHER" id="PTHR42978">
    <property type="entry name" value="QUORUM-QUENCHING LACTONASE YTNP-RELATED-RELATED"/>
    <property type="match status" value="1"/>
</dbReference>
<dbReference type="GO" id="GO:0046872">
    <property type="term" value="F:metal ion binding"/>
    <property type="evidence" value="ECO:0007669"/>
    <property type="project" value="UniProtKB-KW"/>
</dbReference>
<dbReference type="InterPro" id="IPR001279">
    <property type="entry name" value="Metallo-B-lactamas"/>
</dbReference>
<dbReference type="InterPro" id="IPR051013">
    <property type="entry name" value="MBL_superfamily_lactonases"/>
</dbReference>
<dbReference type="EMBL" id="ML975244">
    <property type="protein sequence ID" value="KAF1839702.1"/>
    <property type="molecule type" value="Genomic_DNA"/>
</dbReference>
<dbReference type="GO" id="GO:0016787">
    <property type="term" value="F:hydrolase activity"/>
    <property type="evidence" value="ECO:0007669"/>
    <property type="project" value="UniProtKB-KW"/>
</dbReference>
<dbReference type="AlphaFoldDB" id="A0A6A5KTS9"/>
<dbReference type="SMART" id="SM00849">
    <property type="entry name" value="Lactamase_B"/>
    <property type="match status" value="1"/>
</dbReference>
<protein>
    <recommendedName>
        <fullName evidence="5">Metallo-beta-lactamase domain-containing protein</fullName>
    </recommendedName>
</protein>
<keyword evidence="3" id="KW-0378">Hydrolase</keyword>
<dbReference type="SUPFAM" id="SSF56281">
    <property type="entry name" value="Metallo-hydrolase/oxidoreductase"/>
    <property type="match status" value="1"/>
</dbReference>
<dbReference type="OrthoDB" id="10250730at2759"/>
<organism evidence="6 7">
    <name type="scientific">Decorospora gaudefroyi</name>
    <dbReference type="NCBI Taxonomy" id="184978"/>
    <lineage>
        <taxon>Eukaryota</taxon>
        <taxon>Fungi</taxon>
        <taxon>Dikarya</taxon>
        <taxon>Ascomycota</taxon>
        <taxon>Pezizomycotina</taxon>
        <taxon>Dothideomycetes</taxon>
        <taxon>Pleosporomycetidae</taxon>
        <taxon>Pleosporales</taxon>
        <taxon>Pleosporineae</taxon>
        <taxon>Pleosporaceae</taxon>
        <taxon>Decorospora</taxon>
    </lineage>
</organism>
<dbReference type="InterPro" id="IPR036866">
    <property type="entry name" value="RibonucZ/Hydroxyglut_hydro"/>
</dbReference>
<evidence type="ECO:0000256" key="1">
    <source>
        <dbReference type="ARBA" id="ARBA00007749"/>
    </source>
</evidence>
<evidence type="ECO:0000313" key="6">
    <source>
        <dbReference type="EMBL" id="KAF1839702.1"/>
    </source>
</evidence>
<name>A0A6A5KTS9_9PLEO</name>
<keyword evidence="4" id="KW-0862">Zinc</keyword>
<evidence type="ECO:0000313" key="7">
    <source>
        <dbReference type="Proteomes" id="UP000800040"/>
    </source>
</evidence>
<dbReference type="CDD" id="cd07730">
    <property type="entry name" value="metallo-hydrolase-like_MBL-fold"/>
    <property type="match status" value="1"/>
</dbReference>